<dbReference type="Gene3D" id="2.40.50.140">
    <property type="entry name" value="Nucleic acid-binding proteins"/>
    <property type="match status" value="1"/>
</dbReference>
<dbReference type="EMBL" id="JALDAW010000011">
    <property type="protein sequence ID" value="MDY5167670.1"/>
    <property type="molecule type" value="Genomic_DNA"/>
</dbReference>
<dbReference type="InterPro" id="IPR012340">
    <property type="entry name" value="NA-bd_OB-fold"/>
</dbReference>
<dbReference type="GO" id="GO:0008233">
    <property type="term" value="F:peptidase activity"/>
    <property type="evidence" value="ECO:0007669"/>
    <property type="project" value="UniProtKB-KW"/>
</dbReference>
<dbReference type="GO" id="GO:0005886">
    <property type="term" value="C:plasma membrane"/>
    <property type="evidence" value="ECO:0007669"/>
    <property type="project" value="TreeGrafter"/>
</dbReference>
<organism evidence="8 9">
    <name type="scientific">Dielma fastidiosa</name>
    <dbReference type="NCBI Taxonomy" id="1034346"/>
    <lineage>
        <taxon>Bacteria</taxon>
        <taxon>Bacillati</taxon>
        <taxon>Bacillota</taxon>
        <taxon>Erysipelotrichia</taxon>
        <taxon>Erysipelotrichales</taxon>
        <taxon>Erysipelotrichaceae</taxon>
        <taxon>Dielma</taxon>
    </lineage>
</organism>
<accession>A0A2V2G070</accession>
<dbReference type="InterPro" id="IPR002810">
    <property type="entry name" value="NfeD-like_C"/>
</dbReference>
<keyword evidence="3 5" id="KW-1133">Transmembrane helix</keyword>
<reference evidence="8 9" key="1">
    <citation type="submission" date="2018-05" db="EMBL/GenBank/DDBJ databases">
        <title>Genomic Encyclopedia of Type Strains, Phase IV (KMG-IV): sequencing the most valuable type-strain genomes for metagenomic binning, comparative biology and taxonomic classification.</title>
        <authorList>
            <person name="Goeker M."/>
        </authorList>
    </citation>
    <scope>NUCLEOTIDE SEQUENCE [LARGE SCALE GENOMIC DNA]</scope>
    <source>
        <strain evidence="8 9">JC118</strain>
    </source>
</reference>
<feature type="domain" description="NfeD-like C-terminal" evidence="6">
    <location>
        <begin position="83"/>
        <end position="141"/>
    </location>
</feature>
<evidence type="ECO:0000313" key="9">
    <source>
        <dbReference type="Proteomes" id="UP000247612"/>
    </source>
</evidence>
<keyword evidence="9" id="KW-1185">Reference proteome</keyword>
<keyword evidence="8" id="KW-0645">Protease</keyword>
<feature type="transmembrane region" description="Helical" evidence="5">
    <location>
        <begin position="51"/>
        <end position="69"/>
    </location>
</feature>
<dbReference type="PANTHER" id="PTHR33507:SF3">
    <property type="entry name" value="INNER MEMBRANE PROTEIN YBBJ"/>
    <property type="match status" value="1"/>
</dbReference>
<dbReference type="Proteomes" id="UP001276902">
    <property type="component" value="Unassembled WGS sequence"/>
</dbReference>
<comment type="caution">
    <text evidence="8">The sequence shown here is derived from an EMBL/GenBank/DDBJ whole genome shotgun (WGS) entry which is preliminary data.</text>
</comment>
<evidence type="ECO:0000313" key="7">
    <source>
        <dbReference type="EMBL" id="MDY5167670.1"/>
    </source>
</evidence>
<keyword evidence="4 5" id="KW-0472">Membrane</keyword>
<dbReference type="Pfam" id="PF01957">
    <property type="entry name" value="NfeD"/>
    <property type="match status" value="1"/>
</dbReference>
<evidence type="ECO:0000256" key="1">
    <source>
        <dbReference type="ARBA" id="ARBA00004141"/>
    </source>
</evidence>
<evidence type="ECO:0000259" key="6">
    <source>
        <dbReference type="Pfam" id="PF01957"/>
    </source>
</evidence>
<proteinExistence type="predicted"/>
<name>A0A2V2G070_9FIRM</name>
<dbReference type="InterPro" id="IPR052165">
    <property type="entry name" value="Membrane_assoc_protease"/>
</dbReference>
<reference evidence="7" key="2">
    <citation type="submission" date="2022-03" db="EMBL/GenBank/DDBJ databases">
        <title>First case of bacteraemia caused by Dielma fastidiosa in a patient hospitalised with diverticulitis.</title>
        <authorList>
            <person name="Forman-Ankjaer B."/>
            <person name="Hvid-Jensen F."/>
            <person name="Kobel C.M."/>
            <person name="Greve T."/>
        </authorList>
    </citation>
    <scope>NUCLEOTIDE SEQUENCE</scope>
    <source>
        <strain evidence="7">AUH_DF_2021</strain>
    </source>
</reference>
<evidence type="ECO:0000256" key="4">
    <source>
        <dbReference type="ARBA" id="ARBA00023136"/>
    </source>
</evidence>
<dbReference type="GeneID" id="94439599"/>
<dbReference type="OrthoDB" id="5054at2"/>
<protein>
    <submittedName>
        <fullName evidence="8">Membrane protein implicated in regulation of membrane protease activity</fullName>
    </submittedName>
    <submittedName>
        <fullName evidence="7">NfeD family protein</fullName>
    </submittedName>
</protein>
<dbReference type="PANTHER" id="PTHR33507">
    <property type="entry name" value="INNER MEMBRANE PROTEIN YBBJ"/>
    <property type="match status" value="1"/>
</dbReference>
<evidence type="ECO:0000256" key="5">
    <source>
        <dbReference type="SAM" id="Phobius"/>
    </source>
</evidence>
<keyword evidence="8" id="KW-0378">Hydrolase</keyword>
<evidence type="ECO:0000313" key="8">
    <source>
        <dbReference type="EMBL" id="PXX79053.1"/>
    </source>
</evidence>
<dbReference type="STRING" id="1034346.GCA_000313565_01226"/>
<dbReference type="RefSeq" id="WP_022937541.1">
    <property type="nucleotide sequence ID" value="NZ_BAABZA010000001.1"/>
</dbReference>
<feature type="transmembrane region" description="Helical" evidence="5">
    <location>
        <begin position="6"/>
        <end position="22"/>
    </location>
</feature>
<comment type="subcellular location">
    <subcellularLocation>
        <location evidence="1">Membrane</location>
        <topology evidence="1">Multi-pass membrane protein</topology>
    </subcellularLocation>
</comment>
<dbReference type="EMBL" id="QJKH01000006">
    <property type="protein sequence ID" value="PXX79053.1"/>
    <property type="molecule type" value="Genomic_DNA"/>
</dbReference>
<dbReference type="GO" id="GO:0006508">
    <property type="term" value="P:proteolysis"/>
    <property type="evidence" value="ECO:0007669"/>
    <property type="project" value="UniProtKB-KW"/>
</dbReference>
<sequence>MEPTLIFWIIACIAFILIEAITQQLVAVWFVVGSACSLLVSLFDVSFDHQIIIFIIVSLLTLIALRPLLKKFMSGKFVATNTESNIGQLALVTKEFDPLTLEGRILVNNMDWAAKSIDGHCFKTGEKVIVQSIEGVKCLVKMA</sequence>
<dbReference type="AlphaFoldDB" id="A0A2V2G070"/>
<dbReference type="Proteomes" id="UP000247612">
    <property type="component" value="Unassembled WGS sequence"/>
</dbReference>
<gene>
    <name evidence="8" type="ORF">DES51_106172</name>
    <name evidence="7" type="ORF">MQE39_05970</name>
</gene>
<evidence type="ECO:0000256" key="2">
    <source>
        <dbReference type="ARBA" id="ARBA00022692"/>
    </source>
</evidence>
<keyword evidence="2 5" id="KW-0812">Transmembrane</keyword>
<evidence type="ECO:0000256" key="3">
    <source>
        <dbReference type="ARBA" id="ARBA00022989"/>
    </source>
</evidence>